<evidence type="ECO:0000256" key="3">
    <source>
        <dbReference type="ARBA" id="ARBA00011396"/>
    </source>
</evidence>
<dbReference type="Pfam" id="PF10256">
    <property type="entry name" value="Erf4"/>
    <property type="match status" value="1"/>
</dbReference>
<evidence type="ECO:0000256" key="4">
    <source>
        <dbReference type="ARBA" id="ARBA00018463"/>
    </source>
</evidence>
<evidence type="ECO:0000313" key="9">
    <source>
        <dbReference type="Proteomes" id="UP000838412"/>
    </source>
</evidence>
<keyword evidence="9" id="KW-1185">Reference proteome</keyword>
<dbReference type="OrthoDB" id="2190159at2759"/>
<evidence type="ECO:0000256" key="2">
    <source>
        <dbReference type="ARBA" id="ARBA00007732"/>
    </source>
</evidence>
<dbReference type="GO" id="GO:0002178">
    <property type="term" value="C:palmitoyltransferase complex"/>
    <property type="evidence" value="ECO:0007669"/>
    <property type="project" value="TreeGrafter"/>
</dbReference>
<organism evidence="8 9">
    <name type="scientific">Branchiostoma lanceolatum</name>
    <name type="common">Common lancelet</name>
    <name type="synonym">Amphioxus lanceolatum</name>
    <dbReference type="NCBI Taxonomy" id="7740"/>
    <lineage>
        <taxon>Eukaryota</taxon>
        <taxon>Metazoa</taxon>
        <taxon>Chordata</taxon>
        <taxon>Cephalochordata</taxon>
        <taxon>Leptocardii</taxon>
        <taxon>Amphioxiformes</taxon>
        <taxon>Branchiostomatidae</taxon>
        <taxon>Branchiostoma</taxon>
    </lineage>
</organism>
<keyword evidence="6" id="KW-0472">Membrane</keyword>
<dbReference type="GO" id="GO:0005789">
    <property type="term" value="C:endoplasmic reticulum membrane"/>
    <property type="evidence" value="ECO:0007669"/>
    <property type="project" value="UniProtKB-SubCell"/>
</dbReference>
<comment type="subcellular location">
    <subcellularLocation>
        <location evidence="1">Endoplasmic reticulum membrane</location>
        <topology evidence="1">Peripheral membrane protein</topology>
    </subcellularLocation>
</comment>
<feature type="domain" description="Golgin subfamily A member 7/ERF4" evidence="7">
    <location>
        <begin position="23"/>
        <end position="135"/>
    </location>
</feature>
<dbReference type="GO" id="GO:0006612">
    <property type="term" value="P:protein targeting to membrane"/>
    <property type="evidence" value="ECO:0007669"/>
    <property type="project" value="TreeGrafter"/>
</dbReference>
<dbReference type="PANTHER" id="PTHR13254">
    <property type="entry name" value="GOLGI AUTOANTIGEN, GOLGIN SUBFAMILY A, 7"/>
    <property type="match status" value="1"/>
</dbReference>
<evidence type="ECO:0000256" key="6">
    <source>
        <dbReference type="ARBA" id="ARBA00023136"/>
    </source>
</evidence>
<accession>A0A8J9ZPN7</accession>
<name>A0A8J9ZPN7_BRALA</name>
<dbReference type="InterPro" id="IPR051371">
    <property type="entry name" value="Ras_palmitoyltransferase"/>
</dbReference>
<gene>
    <name evidence="8" type="primary">GOLGA7B</name>
    <name evidence="8" type="ORF">BLAG_LOCUS15563</name>
</gene>
<keyword evidence="5" id="KW-0256">Endoplasmic reticulum</keyword>
<evidence type="ECO:0000256" key="1">
    <source>
        <dbReference type="ARBA" id="ARBA00004406"/>
    </source>
</evidence>
<evidence type="ECO:0000256" key="5">
    <source>
        <dbReference type="ARBA" id="ARBA00022824"/>
    </source>
</evidence>
<protein>
    <recommendedName>
        <fullName evidence="4">Ras modification protein ERF4</fullName>
    </recommendedName>
</protein>
<reference evidence="8" key="1">
    <citation type="submission" date="2022-01" db="EMBL/GenBank/DDBJ databases">
        <authorList>
            <person name="Braso-Vives M."/>
        </authorList>
    </citation>
    <scope>NUCLEOTIDE SEQUENCE</scope>
</reference>
<dbReference type="PANTHER" id="PTHR13254:SF0">
    <property type="entry name" value="GOLGIN SUBFAMILY A MEMBER 7_ERF4 DOMAIN-CONTAINING PROTEIN"/>
    <property type="match status" value="1"/>
</dbReference>
<dbReference type="EMBL" id="OV696688">
    <property type="protein sequence ID" value="CAH1257766.1"/>
    <property type="molecule type" value="Genomic_DNA"/>
</dbReference>
<evidence type="ECO:0000259" key="7">
    <source>
        <dbReference type="Pfam" id="PF10256"/>
    </source>
</evidence>
<dbReference type="Proteomes" id="UP000838412">
    <property type="component" value="Chromosome 3"/>
</dbReference>
<evidence type="ECO:0000313" key="8">
    <source>
        <dbReference type="EMBL" id="CAH1257766.1"/>
    </source>
</evidence>
<dbReference type="AlphaFoldDB" id="A0A8J9ZPN7"/>
<proteinExistence type="inferred from homology"/>
<dbReference type="InterPro" id="IPR019383">
    <property type="entry name" value="Golgin_A_7/ERF4"/>
</dbReference>
<sequence length="145" mass="16559">MAEAHRMDDMARTPPAAPNVQKIFIQRDFSEGTGCKFQAKFPPELEGRIERTAFEATINRINELFAEAERVGGATYCEGCMGCLTAYLIYLCIDTHYEKVLKRIARYIQEQNENIYIPRGLQLVDPIERGLRVLEIVIYDSPVGR</sequence>
<comment type="subunit">
    <text evidence="3">Interacts with ERF2.</text>
</comment>
<comment type="similarity">
    <text evidence="2">Belongs to the ERF4 family.</text>
</comment>